<evidence type="ECO:0000313" key="1">
    <source>
        <dbReference type="EMBL" id="OHU51472.1"/>
    </source>
</evidence>
<dbReference type="EMBL" id="MLIQ01000023">
    <property type="protein sequence ID" value="OHU51472.1"/>
    <property type="molecule type" value="Genomic_DNA"/>
</dbReference>
<accession>A0A1S1LKQ5</accession>
<dbReference type="AlphaFoldDB" id="A0A1S1LKQ5"/>
<proteinExistence type="predicted"/>
<sequence>MNKLYGPWSDIVIGYKVIRADDGWQWVWVEPGEDNDVGAVFDLESGAYRDAARDWDENGCGVPRLTGTLKALATKLEKVGR</sequence>
<protein>
    <submittedName>
        <fullName evidence="1">Uncharacterized protein</fullName>
    </submittedName>
</protein>
<gene>
    <name evidence="1" type="ORF">BKG82_23025</name>
</gene>
<organism evidence="1 2">
    <name type="scientific">Mycobacteroides chelonae</name>
    <name type="common">Mycobacterium chelonae</name>
    <dbReference type="NCBI Taxonomy" id="1774"/>
    <lineage>
        <taxon>Bacteria</taxon>
        <taxon>Bacillati</taxon>
        <taxon>Actinomycetota</taxon>
        <taxon>Actinomycetes</taxon>
        <taxon>Mycobacteriales</taxon>
        <taxon>Mycobacteriaceae</taxon>
        <taxon>Mycobacteroides</taxon>
    </lineage>
</organism>
<dbReference type="Proteomes" id="UP000180043">
    <property type="component" value="Unassembled WGS sequence"/>
</dbReference>
<dbReference type="RefSeq" id="WP_070947688.1">
    <property type="nucleotide sequence ID" value="NZ_MLIQ01000023.1"/>
</dbReference>
<reference evidence="1 2" key="1">
    <citation type="submission" date="2016-10" db="EMBL/GenBank/DDBJ databases">
        <title>Evaluation of Human, Veterinary and Environmental Mycobacterium chelonae Isolates by Core Genome Phylogenomic Analysis, Targeted Gene Comparison, and Anti-microbial Susceptibility Patterns: A Tale of Mistaken Identities.</title>
        <authorList>
            <person name="Fogelson S.B."/>
            <person name="Camus A.C."/>
            <person name="Lorenz W."/>
            <person name="Vasireddy R."/>
            <person name="Vasireddy S."/>
            <person name="Smith T."/>
            <person name="Brown-Elliott B.A."/>
            <person name="Wallace R.J.Jr."/>
            <person name="Hasan N.A."/>
            <person name="Reischl U."/>
            <person name="Sanchez S."/>
        </authorList>
    </citation>
    <scope>NUCLEOTIDE SEQUENCE [LARGE SCALE GENOMIC DNA]</scope>
    <source>
        <strain evidence="1 2">15515</strain>
    </source>
</reference>
<comment type="caution">
    <text evidence="1">The sequence shown here is derived from an EMBL/GenBank/DDBJ whole genome shotgun (WGS) entry which is preliminary data.</text>
</comment>
<name>A0A1S1LKQ5_MYCCH</name>
<evidence type="ECO:0000313" key="2">
    <source>
        <dbReference type="Proteomes" id="UP000180043"/>
    </source>
</evidence>